<accession>A0ABU1MQY6</accession>
<feature type="transmembrane region" description="Helical" evidence="1">
    <location>
        <begin position="280"/>
        <end position="298"/>
    </location>
</feature>
<dbReference type="EMBL" id="JAVDRD010000009">
    <property type="protein sequence ID" value="MDR6512421.1"/>
    <property type="molecule type" value="Genomic_DNA"/>
</dbReference>
<feature type="transmembrane region" description="Helical" evidence="1">
    <location>
        <begin position="29"/>
        <end position="55"/>
    </location>
</feature>
<sequence length="327" mass="36297">MTAMWVAFSHGARFPIDSLVQPDTLFHKLLYMLCKTTFNGTAAVAVFFLISGFLIHGASLRRQQIDPLPFLTRRGVRICLPLVVVLVAAWLLGPDYQESLSHVTWSVYAEIIYYALYPLVFPLIIRFGIGRVLLVSQVISLAMIATHPGNIYLWSFGWPLTWLFCAPLWLMGCYLAEHIDGITKASAAVPVWAYRVGAVAFCYLTTVLSAHAGRISIGYTWTIWVFGVFCMFWLAAEMARGTGARPVAWLERFGLAGYSLYLTHKFVVALVAPLLATNPIAFWVLVNLGILVVGWAFYKAVEAPSHHLARALGKRLENRGKAAAISA</sequence>
<dbReference type="InterPro" id="IPR002656">
    <property type="entry name" value="Acyl_transf_3_dom"/>
</dbReference>
<feature type="transmembrane region" description="Helical" evidence="1">
    <location>
        <begin position="160"/>
        <end position="179"/>
    </location>
</feature>
<comment type="caution">
    <text evidence="3">The sequence shown here is derived from an EMBL/GenBank/DDBJ whole genome shotgun (WGS) entry which is preliminary data.</text>
</comment>
<evidence type="ECO:0000313" key="3">
    <source>
        <dbReference type="EMBL" id="MDR6512421.1"/>
    </source>
</evidence>
<feature type="transmembrane region" description="Helical" evidence="1">
    <location>
        <begin position="75"/>
        <end position="93"/>
    </location>
</feature>
<keyword evidence="1" id="KW-1133">Transmembrane helix</keyword>
<feature type="transmembrane region" description="Helical" evidence="1">
    <location>
        <begin position="105"/>
        <end position="125"/>
    </location>
</feature>
<reference evidence="3 4" key="1">
    <citation type="submission" date="2023-07" db="EMBL/GenBank/DDBJ databases">
        <title>Sorghum-associated microbial communities from plants grown in Nebraska, USA.</title>
        <authorList>
            <person name="Schachtman D."/>
        </authorList>
    </citation>
    <scope>NUCLEOTIDE SEQUENCE [LARGE SCALE GENOMIC DNA]</scope>
    <source>
        <strain evidence="3 4">DS1027</strain>
    </source>
</reference>
<keyword evidence="1" id="KW-0812">Transmembrane</keyword>
<name>A0ABU1MQY6_9SPHN</name>
<feature type="transmembrane region" description="Helical" evidence="1">
    <location>
        <begin position="255"/>
        <end position="274"/>
    </location>
</feature>
<dbReference type="Pfam" id="PF01757">
    <property type="entry name" value="Acyl_transf_3"/>
    <property type="match status" value="1"/>
</dbReference>
<gene>
    <name evidence="3" type="ORF">J2792_003304</name>
</gene>
<feature type="domain" description="Acyltransferase 3" evidence="2">
    <location>
        <begin position="3"/>
        <end position="298"/>
    </location>
</feature>
<keyword evidence="4" id="KW-1185">Reference proteome</keyword>
<proteinExistence type="predicted"/>
<dbReference type="Proteomes" id="UP001184150">
    <property type="component" value="Unassembled WGS sequence"/>
</dbReference>
<protein>
    <submittedName>
        <fullName evidence="3">Peptidoglycan/LPS O-acetylase OafA/YrhL</fullName>
    </submittedName>
</protein>
<organism evidence="3 4">
    <name type="scientific">Novosphingobium capsulatum</name>
    <dbReference type="NCBI Taxonomy" id="13688"/>
    <lineage>
        <taxon>Bacteria</taxon>
        <taxon>Pseudomonadati</taxon>
        <taxon>Pseudomonadota</taxon>
        <taxon>Alphaproteobacteria</taxon>
        <taxon>Sphingomonadales</taxon>
        <taxon>Sphingomonadaceae</taxon>
        <taxon>Novosphingobium</taxon>
    </lineage>
</organism>
<feature type="transmembrane region" description="Helical" evidence="1">
    <location>
        <begin position="191"/>
        <end position="212"/>
    </location>
</feature>
<evidence type="ECO:0000256" key="1">
    <source>
        <dbReference type="SAM" id="Phobius"/>
    </source>
</evidence>
<evidence type="ECO:0000259" key="2">
    <source>
        <dbReference type="Pfam" id="PF01757"/>
    </source>
</evidence>
<evidence type="ECO:0000313" key="4">
    <source>
        <dbReference type="Proteomes" id="UP001184150"/>
    </source>
</evidence>
<keyword evidence="1" id="KW-0472">Membrane</keyword>
<feature type="transmembrane region" description="Helical" evidence="1">
    <location>
        <begin position="218"/>
        <end position="235"/>
    </location>
</feature>